<keyword evidence="3" id="KW-1185">Reference proteome</keyword>
<protein>
    <submittedName>
        <fullName evidence="2">Uncharacterized protein</fullName>
    </submittedName>
</protein>
<dbReference type="AlphaFoldDB" id="A0A7J8CID8"/>
<dbReference type="EMBL" id="JACASE010000014">
    <property type="protein sequence ID" value="KAF6410630.1"/>
    <property type="molecule type" value="Genomic_DNA"/>
</dbReference>
<evidence type="ECO:0000313" key="3">
    <source>
        <dbReference type="Proteomes" id="UP000593571"/>
    </source>
</evidence>
<organism evidence="2 3">
    <name type="scientific">Rousettus aegyptiacus</name>
    <name type="common">Egyptian fruit bat</name>
    <name type="synonym">Pteropus aegyptiacus</name>
    <dbReference type="NCBI Taxonomy" id="9407"/>
    <lineage>
        <taxon>Eukaryota</taxon>
        <taxon>Metazoa</taxon>
        <taxon>Chordata</taxon>
        <taxon>Craniata</taxon>
        <taxon>Vertebrata</taxon>
        <taxon>Euteleostomi</taxon>
        <taxon>Mammalia</taxon>
        <taxon>Eutheria</taxon>
        <taxon>Laurasiatheria</taxon>
        <taxon>Chiroptera</taxon>
        <taxon>Yinpterochiroptera</taxon>
        <taxon>Pteropodoidea</taxon>
        <taxon>Pteropodidae</taxon>
        <taxon>Rousettinae</taxon>
        <taxon>Rousettus</taxon>
    </lineage>
</organism>
<feature type="compositionally biased region" description="Polar residues" evidence="1">
    <location>
        <begin position="1"/>
        <end position="10"/>
    </location>
</feature>
<feature type="region of interest" description="Disordered" evidence="1">
    <location>
        <begin position="1"/>
        <end position="45"/>
    </location>
</feature>
<accession>A0A7J8CID8</accession>
<evidence type="ECO:0000313" key="2">
    <source>
        <dbReference type="EMBL" id="KAF6410630.1"/>
    </source>
</evidence>
<dbReference type="Proteomes" id="UP000593571">
    <property type="component" value="Unassembled WGS sequence"/>
</dbReference>
<comment type="caution">
    <text evidence="2">The sequence shown here is derived from an EMBL/GenBank/DDBJ whole genome shotgun (WGS) entry which is preliminary data.</text>
</comment>
<evidence type="ECO:0000256" key="1">
    <source>
        <dbReference type="SAM" id="MobiDB-lite"/>
    </source>
</evidence>
<reference evidence="2 3" key="1">
    <citation type="journal article" date="2020" name="Nature">
        <title>Six reference-quality genomes reveal evolution of bat adaptations.</title>
        <authorList>
            <person name="Jebb D."/>
            <person name="Huang Z."/>
            <person name="Pippel M."/>
            <person name="Hughes G.M."/>
            <person name="Lavrichenko K."/>
            <person name="Devanna P."/>
            <person name="Winkler S."/>
            <person name="Jermiin L.S."/>
            <person name="Skirmuntt E.C."/>
            <person name="Katzourakis A."/>
            <person name="Burkitt-Gray L."/>
            <person name="Ray D.A."/>
            <person name="Sullivan K.A.M."/>
            <person name="Roscito J.G."/>
            <person name="Kirilenko B.M."/>
            <person name="Davalos L.M."/>
            <person name="Corthals A.P."/>
            <person name="Power M.L."/>
            <person name="Jones G."/>
            <person name="Ransome R.D."/>
            <person name="Dechmann D.K.N."/>
            <person name="Locatelli A.G."/>
            <person name="Puechmaille S.J."/>
            <person name="Fedrigo O."/>
            <person name="Jarvis E.D."/>
            <person name="Hiller M."/>
            <person name="Vernes S.C."/>
            <person name="Myers E.W."/>
            <person name="Teeling E.C."/>
        </authorList>
    </citation>
    <scope>NUCLEOTIDE SEQUENCE [LARGE SCALE GENOMIC DNA]</scope>
    <source>
        <strain evidence="2">MRouAeg1</strain>
        <tissue evidence="2">Muscle</tissue>
    </source>
</reference>
<proteinExistence type="predicted"/>
<name>A0A7J8CID8_ROUAE</name>
<sequence length="160" mass="17614">MSGDVPSTPSKWPGTGQKLRRGFADQLRPENLPGASREKGYSPSATGNKGVSVVWKWEISSGFWARSLSLFLCLSILYTHTHTHTHTQPGAEQFTSRSTQLQADHTLQNSVTGIDTQWHSCTHRQDHYCPPACPLPTATHSNTQLATPLAPKRHGCTIIQ</sequence>
<gene>
    <name evidence="2" type="ORF">HJG63_009114</name>
</gene>